<evidence type="ECO:0000259" key="7">
    <source>
        <dbReference type="Pfam" id="PF01494"/>
    </source>
</evidence>
<dbReference type="GO" id="GO:0071949">
    <property type="term" value="F:FAD binding"/>
    <property type="evidence" value="ECO:0007669"/>
    <property type="project" value="InterPro"/>
</dbReference>
<dbReference type="AlphaFoldDB" id="A0AAD6VFW1"/>
<feature type="transmembrane region" description="Helical" evidence="6">
    <location>
        <begin position="6"/>
        <end position="32"/>
    </location>
</feature>
<dbReference type="Proteomes" id="UP001219525">
    <property type="component" value="Unassembled WGS sequence"/>
</dbReference>
<dbReference type="PANTHER" id="PTHR43004">
    <property type="entry name" value="TRK SYSTEM POTASSIUM UPTAKE PROTEIN"/>
    <property type="match status" value="1"/>
</dbReference>
<keyword evidence="4" id="KW-0274">FAD</keyword>
<dbReference type="EMBL" id="JARJCW010000025">
    <property type="protein sequence ID" value="KAJ7211758.1"/>
    <property type="molecule type" value="Genomic_DNA"/>
</dbReference>
<dbReference type="InterPro" id="IPR012941">
    <property type="entry name" value="Phe_hydrox_C_dim_dom"/>
</dbReference>
<comment type="cofactor">
    <cofactor evidence="1">
        <name>FAD</name>
        <dbReference type="ChEBI" id="CHEBI:57692"/>
    </cofactor>
</comment>
<keyword evidence="6" id="KW-0812">Transmembrane</keyword>
<comment type="similarity">
    <text evidence="2">Belongs to the PheA/TfdB FAD monooxygenase family.</text>
</comment>
<dbReference type="InterPro" id="IPR038220">
    <property type="entry name" value="PHOX_C_sf"/>
</dbReference>
<dbReference type="PANTHER" id="PTHR43004:SF19">
    <property type="entry name" value="BINDING MONOOXYGENASE, PUTATIVE (JCVI)-RELATED"/>
    <property type="match status" value="1"/>
</dbReference>
<comment type="caution">
    <text evidence="9">The sequence shown here is derived from an EMBL/GenBank/DDBJ whole genome shotgun (WGS) entry which is preliminary data.</text>
</comment>
<dbReference type="InterPro" id="IPR036249">
    <property type="entry name" value="Thioredoxin-like_sf"/>
</dbReference>
<keyword evidence="5" id="KW-0560">Oxidoreductase</keyword>
<protein>
    <submittedName>
        <fullName evidence="9">FAD binding domain-containing protein</fullName>
    </submittedName>
</protein>
<dbReference type="Gene3D" id="3.50.50.60">
    <property type="entry name" value="FAD/NAD(P)-binding domain"/>
    <property type="match status" value="1"/>
</dbReference>
<keyword evidence="6" id="KW-0472">Membrane</keyword>
<dbReference type="Pfam" id="PF01494">
    <property type="entry name" value="FAD_binding_3"/>
    <property type="match status" value="1"/>
</dbReference>
<reference evidence="9" key="1">
    <citation type="submission" date="2023-03" db="EMBL/GenBank/DDBJ databases">
        <title>Massive genome expansion in bonnet fungi (Mycena s.s.) driven by repeated elements and novel gene families across ecological guilds.</title>
        <authorList>
            <consortium name="Lawrence Berkeley National Laboratory"/>
            <person name="Harder C.B."/>
            <person name="Miyauchi S."/>
            <person name="Viragh M."/>
            <person name="Kuo A."/>
            <person name="Thoen E."/>
            <person name="Andreopoulos B."/>
            <person name="Lu D."/>
            <person name="Skrede I."/>
            <person name="Drula E."/>
            <person name="Henrissat B."/>
            <person name="Morin E."/>
            <person name="Kohler A."/>
            <person name="Barry K."/>
            <person name="LaButti K."/>
            <person name="Morin E."/>
            <person name="Salamov A."/>
            <person name="Lipzen A."/>
            <person name="Mereny Z."/>
            <person name="Hegedus B."/>
            <person name="Baldrian P."/>
            <person name="Stursova M."/>
            <person name="Weitz H."/>
            <person name="Taylor A."/>
            <person name="Grigoriev I.V."/>
            <person name="Nagy L.G."/>
            <person name="Martin F."/>
            <person name="Kauserud H."/>
        </authorList>
    </citation>
    <scope>NUCLEOTIDE SEQUENCE</scope>
    <source>
        <strain evidence="9">9144</strain>
    </source>
</reference>
<dbReference type="PRINTS" id="PR00420">
    <property type="entry name" value="RNGMNOXGNASE"/>
</dbReference>
<evidence type="ECO:0000256" key="6">
    <source>
        <dbReference type="SAM" id="Phobius"/>
    </source>
</evidence>
<dbReference type="SUPFAM" id="SSF52833">
    <property type="entry name" value="Thioredoxin-like"/>
    <property type="match status" value="1"/>
</dbReference>
<keyword evidence="6" id="KW-1133">Transmembrane helix</keyword>
<dbReference type="Gene3D" id="3.30.70.2450">
    <property type="match status" value="1"/>
</dbReference>
<evidence type="ECO:0000313" key="9">
    <source>
        <dbReference type="EMBL" id="KAJ7211758.1"/>
    </source>
</evidence>
<dbReference type="InterPro" id="IPR050641">
    <property type="entry name" value="RIFMO-like"/>
</dbReference>
<evidence type="ECO:0000256" key="2">
    <source>
        <dbReference type="ARBA" id="ARBA00007801"/>
    </source>
</evidence>
<evidence type="ECO:0000259" key="8">
    <source>
        <dbReference type="Pfam" id="PF07976"/>
    </source>
</evidence>
<dbReference type="InterPro" id="IPR036188">
    <property type="entry name" value="FAD/NAD-bd_sf"/>
</dbReference>
<keyword evidence="10" id="KW-1185">Reference proteome</keyword>
<dbReference type="GO" id="GO:0016709">
    <property type="term" value="F:oxidoreductase activity, acting on paired donors, with incorporation or reduction of molecular oxygen, NAD(P)H as one donor, and incorporation of one atom of oxygen"/>
    <property type="evidence" value="ECO:0007669"/>
    <property type="project" value="UniProtKB-ARBA"/>
</dbReference>
<feature type="domain" description="FAD-binding" evidence="7">
    <location>
        <begin position="5"/>
        <end position="354"/>
    </location>
</feature>
<evidence type="ECO:0000256" key="3">
    <source>
        <dbReference type="ARBA" id="ARBA00022630"/>
    </source>
</evidence>
<feature type="domain" description="Phenol hydroxylase-like C-terminal dimerisation" evidence="8">
    <location>
        <begin position="510"/>
        <end position="565"/>
    </location>
</feature>
<sequence>MANPSVLIAGAGPSGLILAIVLLQNGVSVRIIDKEAKHRKGSRGTGIQPRTLELYDILGILPDISSAAAPNAELARYKRGDLKPFAIAPLAEWVEPAPDVPHPNALSLSQEHHEAILRAYLAKLGASVELGSELRSFVQLPGSVVAHIVVTDQHGTQREERTQFDWLIGTDGAHSIVRKQLGLSFLGETRTELHIALGDIVVEEGADPRMWHVWSDPPKLMALRSSRADSKVVMFAYAGRAENLADKTITRDEFIEAFYSVTGRHDIKFGDTSWISNYRPNMRMVDDMRAGRVFIAGDAAHCHSPTGGQGLNSSVQDTVNLGWKLALVHKGLSPDALLDTYAEERLRVIAQMLTLTTELYNKTFRTTARRDTENEDEKDAWTRGGALTMLGVNYRGSSIVREEGHGIGGSKDASISPYAAEDGIVNTGARVAFRAPDASGLVRLDGSVTQLFTVFRLSVHTVLLFGMGPAGFGWERMVEVLRRRSADIVHTVQVLPRGVTHREANSQVQLQVDVLHDMEGHAYQGYGLSATELSVVVVRPDGVVGAIEKGNGAAEGVEGYFRKIFEN</sequence>
<dbReference type="Gene3D" id="3.40.30.20">
    <property type="match status" value="1"/>
</dbReference>
<name>A0AAD6VFW1_9AGAR</name>
<proteinExistence type="inferred from homology"/>
<evidence type="ECO:0000256" key="5">
    <source>
        <dbReference type="ARBA" id="ARBA00023002"/>
    </source>
</evidence>
<dbReference type="InterPro" id="IPR002938">
    <property type="entry name" value="FAD-bd"/>
</dbReference>
<evidence type="ECO:0000313" key="10">
    <source>
        <dbReference type="Proteomes" id="UP001219525"/>
    </source>
</evidence>
<evidence type="ECO:0000256" key="4">
    <source>
        <dbReference type="ARBA" id="ARBA00022827"/>
    </source>
</evidence>
<dbReference type="SUPFAM" id="SSF51905">
    <property type="entry name" value="FAD/NAD(P)-binding domain"/>
    <property type="match status" value="1"/>
</dbReference>
<accession>A0AAD6VFW1</accession>
<gene>
    <name evidence="9" type="ORF">GGX14DRAFT_564986</name>
</gene>
<dbReference type="Pfam" id="PF07976">
    <property type="entry name" value="Phe_hydrox_dim"/>
    <property type="match status" value="1"/>
</dbReference>
<keyword evidence="3" id="KW-0285">Flavoprotein</keyword>
<evidence type="ECO:0000256" key="1">
    <source>
        <dbReference type="ARBA" id="ARBA00001974"/>
    </source>
</evidence>
<organism evidence="9 10">
    <name type="scientific">Mycena pura</name>
    <dbReference type="NCBI Taxonomy" id="153505"/>
    <lineage>
        <taxon>Eukaryota</taxon>
        <taxon>Fungi</taxon>
        <taxon>Dikarya</taxon>
        <taxon>Basidiomycota</taxon>
        <taxon>Agaricomycotina</taxon>
        <taxon>Agaricomycetes</taxon>
        <taxon>Agaricomycetidae</taxon>
        <taxon>Agaricales</taxon>
        <taxon>Marasmiineae</taxon>
        <taxon>Mycenaceae</taxon>
        <taxon>Mycena</taxon>
    </lineage>
</organism>